<feature type="transmembrane region" description="Helical" evidence="1">
    <location>
        <begin position="96"/>
        <end position="118"/>
    </location>
</feature>
<evidence type="ECO:0000313" key="2">
    <source>
        <dbReference type="EMBL" id="TDQ32323.1"/>
    </source>
</evidence>
<reference evidence="2 3" key="1">
    <citation type="submission" date="2019-03" db="EMBL/GenBank/DDBJ databases">
        <title>Genomic Encyclopedia of Archaeal and Bacterial Type Strains, Phase II (KMG-II): from individual species to whole genera.</title>
        <authorList>
            <person name="Goeker M."/>
        </authorList>
    </citation>
    <scope>NUCLEOTIDE SEQUENCE [LARGE SCALE GENOMIC DNA]</scope>
    <source>
        <strain evidence="2 3">DSM 18435</strain>
    </source>
</reference>
<dbReference type="Proteomes" id="UP000295468">
    <property type="component" value="Unassembled WGS sequence"/>
</dbReference>
<comment type="caution">
    <text evidence="2">The sequence shown here is derived from an EMBL/GenBank/DDBJ whole genome shotgun (WGS) entry which is preliminary data.</text>
</comment>
<feature type="transmembrane region" description="Helical" evidence="1">
    <location>
        <begin position="124"/>
        <end position="145"/>
    </location>
</feature>
<dbReference type="EMBL" id="SNYI01000001">
    <property type="protein sequence ID" value="TDQ32323.1"/>
    <property type="molecule type" value="Genomic_DNA"/>
</dbReference>
<keyword evidence="3" id="KW-1185">Reference proteome</keyword>
<accession>A0A4R6TQD2</accession>
<name>A0A4R6TQD2_9FLAO</name>
<keyword evidence="1" id="KW-1133">Transmembrane helix</keyword>
<dbReference type="AlphaFoldDB" id="A0A4R6TQD2"/>
<evidence type="ECO:0000313" key="3">
    <source>
        <dbReference type="Proteomes" id="UP000295468"/>
    </source>
</evidence>
<evidence type="ECO:0000256" key="1">
    <source>
        <dbReference type="SAM" id="Phobius"/>
    </source>
</evidence>
<feature type="transmembrane region" description="Helical" evidence="1">
    <location>
        <begin position="14"/>
        <end position="34"/>
    </location>
</feature>
<organism evidence="2 3">
    <name type="scientific">Zeaxanthinibacter enoshimensis</name>
    <dbReference type="NCBI Taxonomy" id="392009"/>
    <lineage>
        <taxon>Bacteria</taxon>
        <taxon>Pseudomonadati</taxon>
        <taxon>Bacteroidota</taxon>
        <taxon>Flavobacteriia</taxon>
        <taxon>Flavobacteriales</taxon>
        <taxon>Flavobacteriaceae</taxon>
        <taxon>Zeaxanthinibacter</taxon>
    </lineage>
</organism>
<protein>
    <submittedName>
        <fullName evidence="2">Uncharacterized protein</fullName>
    </submittedName>
</protein>
<keyword evidence="1" id="KW-0812">Transmembrane</keyword>
<sequence length="158" mass="18622">MKTRYLFDPKWKKWGWIILIPAILLGLFTVITDWEPALLDIEMYGPFITDYSGEGSESGYLDNNLMNEICGILLILGGLLVAFSKQQEEDEFIQKLRLESLVWATYGNYIILILGFVFVYDFGFFWVMLFNMFTVLLLFILKFHWDLWKLKQSLSYAE</sequence>
<proteinExistence type="predicted"/>
<keyword evidence="1" id="KW-0472">Membrane</keyword>
<dbReference type="RefSeq" id="WP_133642397.1">
    <property type="nucleotide sequence ID" value="NZ_SNYI01000001.1"/>
</dbReference>
<gene>
    <name evidence="2" type="ORF">CLV82_0147</name>
</gene>
<feature type="transmembrane region" description="Helical" evidence="1">
    <location>
        <begin position="65"/>
        <end position="84"/>
    </location>
</feature>
<dbReference type="OrthoDB" id="894278at2"/>